<dbReference type="Proteomes" id="UP000007879">
    <property type="component" value="Unassembled WGS sequence"/>
</dbReference>
<dbReference type="EnsemblMetazoa" id="XM_020003970.1">
    <property type="protein sequence ID" value="XP_019859529.1"/>
    <property type="gene ID" value="LOC109587746"/>
</dbReference>
<reference evidence="3" key="2">
    <citation type="submission" date="2024-06" db="UniProtKB">
        <authorList>
            <consortium name="EnsemblMetazoa"/>
        </authorList>
    </citation>
    <scope>IDENTIFICATION</scope>
</reference>
<feature type="signal peptide" evidence="2">
    <location>
        <begin position="1"/>
        <end position="18"/>
    </location>
</feature>
<feature type="transmembrane region" description="Helical" evidence="1">
    <location>
        <begin position="76"/>
        <end position="100"/>
    </location>
</feature>
<keyword evidence="2" id="KW-0732">Signal</keyword>
<reference evidence="4" key="1">
    <citation type="journal article" date="2010" name="Nature">
        <title>The Amphimedon queenslandica genome and the evolution of animal complexity.</title>
        <authorList>
            <person name="Srivastava M."/>
            <person name="Simakov O."/>
            <person name="Chapman J."/>
            <person name="Fahey B."/>
            <person name="Gauthier M.E."/>
            <person name="Mitros T."/>
            <person name="Richards G.S."/>
            <person name="Conaco C."/>
            <person name="Dacre M."/>
            <person name="Hellsten U."/>
            <person name="Larroux C."/>
            <person name="Putnam N.H."/>
            <person name="Stanke M."/>
            <person name="Adamska M."/>
            <person name="Darling A."/>
            <person name="Degnan S.M."/>
            <person name="Oakley T.H."/>
            <person name="Plachetzki D.C."/>
            <person name="Zhai Y."/>
            <person name="Adamski M."/>
            <person name="Calcino A."/>
            <person name="Cummins S.F."/>
            <person name="Goodstein D.M."/>
            <person name="Harris C."/>
            <person name="Jackson D.J."/>
            <person name="Leys S.P."/>
            <person name="Shu S."/>
            <person name="Woodcroft B.J."/>
            <person name="Vervoort M."/>
            <person name="Kosik K.S."/>
            <person name="Manning G."/>
            <person name="Degnan B.M."/>
            <person name="Rokhsar D.S."/>
        </authorList>
    </citation>
    <scope>NUCLEOTIDE SEQUENCE [LARGE SCALE GENOMIC DNA]</scope>
</reference>
<keyword evidence="1" id="KW-0812">Transmembrane</keyword>
<dbReference type="AlphaFoldDB" id="A0AAN0JR99"/>
<evidence type="ECO:0000256" key="2">
    <source>
        <dbReference type="SAM" id="SignalP"/>
    </source>
</evidence>
<proteinExistence type="predicted"/>
<dbReference type="KEGG" id="aqu:109587746"/>
<evidence type="ECO:0000313" key="3">
    <source>
        <dbReference type="EnsemblMetazoa" id="XP_019859529.1"/>
    </source>
</evidence>
<sequence>MLRALLLLAGFLLLRVEGQQPNNLPSNARQEIQLTTESIIELPTVDLFSSTCTEVISTSFPTSASSNECINTSALYISPLLGISLFINLILACVVIGMCCKKKIVYTVKSIKLKNNVEHDYAVLEPPVVQNPQDVIYESPLDLSSIEPPQNNYNTVETEQENQ</sequence>
<protein>
    <submittedName>
        <fullName evidence="3">Uncharacterized protein</fullName>
    </submittedName>
</protein>
<name>A0AAN0JR99_AMPQE</name>
<dbReference type="RefSeq" id="XP_019859529.1">
    <property type="nucleotide sequence ID" value="XM_020003970.1"/>
</dbReference>
<keyword evidence="4" id="KW-1185">Reference proteome</keyword>
<accession>A0AAN0JR99</accession>
<evidence type="ECO:0000313" key="4">
    <source>
        <dbReference type="Proteomes" id="UP000007879"/>
    </source>
</evidence>
<evidence type="ECO:0000256" key="1">
    <source>
        <dbReference type="SAM" id="Phobius"/>
    </source>
</evidence>
<keyword evidence="1" id="KW-1133">Transmembrane helix</keyword>
<feature type="chain" id="PRO_5043024912" evidence="2">
    <location>
        <begin position="19"/>
        <end position="163"/>
    </location>
</feature>
<keyword evidence="1" id="KW-0472">Membrane</keyword>
<organism evidence="3 4">
    <name type="scientific">Amphimedon queenslandica</name>
    <name type="common">Sponge</name>
    <dbReference type="NCBI Taxonomy" id="400682"/>
    <lineage>
        <taxon>Eukaryota</taxon>
        <taxon>Metazoa</taxon>
        <taxon>Porifera</taxon>
        <taxon>Demospongiae</taxon>
        <taxon>Heteroscleromorpha</taxon>
        <taxon>Haplosclerida</taxon>
        <taxon>Niphatidae</taxon>
        <taxon>Amphimedon</taxon>
    </lineage>
</organism>
<dbReference type="GeneID" id="109587746"/>